<proteinExistence type="predicted"/>
<dbReference type="EMBL" id="UIVT01000001">
    <property type="protein sequence ID" value="SVP88328.1"/>
    <property type="molecule type" value="Genomic_DNA"/>
</dbReference>
<evidence type="ECO:0000313" key="1">
    <source>
        <dbReference type="EMBL" id="SVP88328.1"/>
    </source>
</evidence>
<name>A0A3B0MHL0_THEAN</name>
<dbReference type="VEuPathDB" id="PiroplasmaDB:TA19050"/>
<reference evidence="2" key="1">
    <citation type="submission" date="2018-07" db="EMBL/GenBank/DDBJ databases">
        <authorList>
            <person name="Quirk P.G."/>
            <person name="Krulwich T.A."/>
        </authorList>
    </citation>
    <scope>NUCLEOTIDE SEQUENCE</scope>
    <source>
        <strain evidence="2">Anand</strain>
    </source>
</reference>
<organism evidence="2">
    <name type="scientific">Theileria annulata</name>
    <dbReference type="NCBI Taxonomy" id="5874"/>
    <lineage>
        <taxon>Eukaryota</taxon>
        <taxon>Sar</taxon>
        <taxon>Alveolata</taxon>
        <taxon>Apicomplexa</taxon>
        <taxon>Aconoidasida</taxon>
        <taxon>Piroplasmida</taxon>
        <taxon>Theileriidae</taxon>
        <taxon>Theileria</taxon>
    </lineage>
</organism>
<sequence>MKFGYNSNFRILLGNSNFLFKNIINSCEYLRFNTISSPSYYFTTYSKDQTPSTNSFKIPHWLDIPGSDSNFLSDTLSNNSQESKNLFDNGYESRKLTDKVVVSSEEKELKIINKPRPLKKIRPFRLNELSAFNTSPYKLIKPIKKNPVLSHIWKLRVNSTYRKGLEKRLVVGSSLIRHILTHTEARFDTILTTDKDLIDFVLSNPTFNSRYSRIQLVDRYTLQYCLRGTTHSNIAPDAVSDAVIPKPNTHITPK</sequence>
<accession>A0A3B0MHL0</accession>
<dbReference type="EMBL" id="UIVS01000001">
    <property type="protein sequence ID" value="SVP89497.1"/>
    <property type="molecule type" value="Genomic_DNA"/>
</dbReference>
<protein>
    <submittedName>
        <fullName evidence="2">Uncharacterized protein</fullName>
    </submittedName>
</protein>
<dbReference type="AlphaFoldDB" id="A0A3B0MHL0"/>
<evidence type="ECO:0000313" key="2">
    <source>
        <dbReference type="EMBL" id="SVP89497.1"/>
    </source>
</evidence>
<gene>
    <name evidence="1" type="ORF">TAT_000019300</name>
    <name evidence="2" type="ORF">TAV_000019200</name>
</gene>